<feature type="compositionally biased region" description="Polar residues" evidence="1">
    <location>
        <begin position="147"/>
        <end position="157"/>
    </location>
</feature>
<feature type="compositionally biased region" description="Low complexity" evidence="1">
    <location>
        <begin position="98"/>
        <end position="116"/>
    </location>
</feature>
<dbReference type="OrthoDB" id="594666at2"/>
<dbReference type="EMBL" id="FXTB01000002">
    <property type="protein sequence ID" value="SMO53966.1"/>
    <property type="molecule type" value="Genomic_DNA"/>
</dbReference>
<protein>
    <recommendedName>
        <fullName evidence="4">Tetratricopeptide repeat-containing protein</fullName>
    </recommendedName>
</protein>
<proteinExistence type="predicted"/>
<gene>
    <name evidence="2" type="ORF">SAMN06265379_102347</name>
</gene>
<feature type="region of interest" description="Disordered" evidence="1">
    <location>
        <begin position="143"/>
        <end position="163"/>
    </location>
</feature>
<keyword evidence="3" id="KW-1185">Reference proteome</keyword>
<accession>A0A521C3A2</accession>
<evidence type="ECO:0000256" key="1">
    <source>
        <dbReference type="SAM" id="MobiDB-lite"/>
    </source>
</evidence>
<dbReference type="Proteomes" id="UP000319040">
    <property type="component" value="Unassembled WGS sequence"/>
</dbReference>
<reference evidence="2 3" key="1">
    <citation type="submission" date="2017-05" db="EMBL/GenBank/DDBJ databases">
        <authorList>
            <person name="Varghese N."/>
            <person name="Submissions S."/>
        </authorList>
    </citation>
    <scope>NUCLEOTIDE SEQUENCE [LARGE SCALE GENOMIC DNA]</scope>
    <source>
        <strain evidence="2 3">DSM 27040</strain>
    </source>
</reference>
<evidence type="ECO:0000313" key="3">
    <source>
        <dbReference type="Proteomes" id="UP000319040"/>
    </source>
</evidence>
<evidence type="ECO:0000313" key="2">
    <source>
        <dbReference type="EMBL" id="SMO53966.1"/>
    </source>
</evidence>
<sequence length="311" mass="35543">MNKKHFIKILKNPDRLNDSTLSGIREIVEEYPFFQIGRMLWLKNLHKLHSIKYNSELKMGAAYIADRAKLYQLINNVTKAGARLSQGNVDVSNEQDTGDAGQQQKQQTKTAGTNQNSRDSEAVWPRTASDNYLNASEEFTDEDGSSYRFSFNPTSELKTPKDSEDVLFPAADLLDYEITSSRGYTLPKVSDLEVDPEENRSFSDWLHIMHYSAPKQKEDNTQQPKKGMDLIDNFLNAKPEILPQPDAKVKEKDLGHKSVSPQEEILSETMAKIYIKQGNKSKAIAIFEKLRLKYPEKSVYFARQITELKEN</sequence>
<feature type="region of interest" description="Disordered" evidence="1">
    <location>
        <begin position="89"/>
        <end position="127"/>
    </location>
</feature>
<dbReference type="AlphaFoldDB" id="A0A521C3A2"/>
<organism evidence="2 3">
    <name type="scientific">Saccharicrinis carchari</name>
    <dbReference type="NCBI Taxonomy" id="1168039"/>
    <lineage>
        <taxon>Bacteria</taxon>
        <taxon>Pseudomonadati</taxon>
        <taxon>Bacteroidota</taxon>
        <taxon>Bacteroidia</taxon>
        <taxon>Marinilabiliales</taxon>
        <taxon>Marinilabiliaceae</taxon>
        <taxon>Saccharicrinis</taxon>
    </lineage>
</organism>
<evidence type="ECO:0008006" key="4">
    <source>
        <dbReference type="Google" id="ProtNLM"/>
    </source>
</evidence>
<dbReference type="RefSeq" id="WP_142532636.1">
    <property type="nucleotide sequence ID" value="NZ_FXTB01000002.1"/>
</dbReference>
<name>A0A521C3A2_SACCC</name>